<dbReference type="PANTHER" id="PTHR34223:SF51">
    <property type="entry name" value="OS06G0556300 PROTEIN"/>
    <property type="match status" value="1"/>
</dbReference>
<comment type="caution">
    <text evidence="2">The sequence shown here is derived from an EMBL/GenBank/DDBJ whole genome shotgun (WGS) entry which is preliminary data.</text>
</comment>
<keyword evidence="3" id="KW-1185">Reference proteome</keyword>
<evidence type="ECO:0000259" key="1">
    <source>
        <dbReference type="Pfam" id="PF24758"/>
    </source>
</evidence>
<gene>
    <name evidence="2" type="ORF">LUZ62_063756</name>
</gene>
<dbReference type="InterPro" id="IPR055411">
    <property type="entry name" value="LRR_FXL15/At3g58940/PEG3-like"/>
</dbReference>
<sequence length="397" mass="44162">MAAAEPLGGADRISALPVDIKISILSLLDLNDAIRTSALARSWRPIWTLLPCLHLGLGNGNGLGLGLDNHGLVLLPGDSSRTVSSDWIERAHHLVSSLRGPLDLFELTHRFTSDQSPLIERLLDLVLQKGGLETLHLYCLRRQILVHLPPFHSLKALHLSECHVLLPNGFQGFRSLTTLELEGVQISNNHLHILINASNNLTTFLGSEFLVSEHPLSVSITSPLLRHLTFRIDCSVEKVSVISAPSLEQVEIRASCIRDSVSKKLAPVLLGLLLSVAMVPSLNLEYGALKCLSRITLPFNFAFPQLRSLMVNFEVYPMEKTTCDAFLWLLKSMPFVEELKVKLNYWGLDNWDEILKKELLGKKQDGMIEELQKSEAASSDARVVIFCHEDNVTINIK</sequence>
<organism evidence="2 3">
    <name type="scientific">Rhynchospora pubera</name>
    <dbReference type="NCBI Taxonomy" id="906938"/>
    <lineage>
        <taxon>Eukaryota</taxon>
        <taxon>Viridiplantae</taxon>
        <taxon>Streptophyta</taxon>
        <taxon>Embryophyta</taxon>
        <taxon>Tracheophyta</taxon>
        <taxon>Spermatophyta</taxon>
        <taxon>Magnoliopsida</taxon>
        <taxon>Liliopsida</taxon>
        <taxon>Poales</taxon>
        <taxon>Cyperaceae</taxon>
        <taxon>Cyperoideae</taxon>
        <taxon>Rhynchosporeae</taxon>
        <taxon>Rhynchospora</taxon>
    </lineage>
</organism>
<protein>
    <submittedName>
        <fullName evidence="2">F-box protein-like</fullName>
    </submittedName>
</protein>
<dbReference type="InterPro" id="IPR053197">
    <property type="entry name" value="F-box_SCFL_complex_component"/>
</dbReference>
<dbReference type="SUPFAM" id="SSF81383">
    <property type="entry name" value="F-box domain"/>
    <property type="match status" value="1"/>
</dbReference>
<dbReference type="EMBL" id="JAMFTS010000003">
    <property type="protein sequence ID" value="KAJ4779499.1"/>
    <property type="molecule type" value="Genomic_DNA"/>
</dbReference>
<proteinExistence type="predicted"/>
<dbReference type="AlphaFoldDB" id="A0AAV8EJN4"/>
<evidence type="ECO:0000313" key="2">
    <source>
        <dbReference type="EMBL" id="KAJ4779499.1"/>
    </source>
</evidence>
<dbReference type="PANTHER" id="PTHR34223">
    <property type="entry name" value="OS11G0201299 PROTEIN"/>
    <property type="match status" value="1"/>
</dbReference>
<dbReference type="InterPro" id="IPR032675">
    <property type="entry name" value="LRR_dom_sf"/>
</dbReference>
<accession>A0AAV8EJN4</accession>
<evidence type="ECO:0000313" key="3">
    <source>
        <dbReference type="Proteomes" id="UP001140206"/>
    </source>
</evidence>
<feature type="domain" description="F-box/LRR-repeat protein 15/At3g58940/PEG3-like LRR" evidence="1">
    <location>
        <begin position="128"/>
        <end position="341"/>
    </location>
</feature>
<name>A0AAV8EJN4_9POAL</name>
<dbReference type="Proteomes" id="UP001140206">
    <property type="component" value="Chromosome 3"/>
</dbReference>
<dbReference type="SUPFAM" id="SSF52047">
    <property type="entry name" value="RNI-like"/>
    <property type="match status" value="1"/>
</dbReference>
<dbReference type="InterPro" id="IPR036047">
    <property type="entry name" value="F-box-like_dom_sf"/>
</dbReference>
<reference evidence="2" key="1">
    <citation type="submission" date="2022-08" db="EMBL/GenBank/DDBJ databases">
        <authorList>
            <person name="Marques A."/>
        </authorList>
    </citation>
    <scope>NUCLEOTIDE SEQUENCE</scope>
    <source>
        <strain evidence="2">RhyPub2mFocal</strain>
        <tissue evidence="2">Leaves</tissue>
    </source>
</reference>
<dbReference type="Gene3D" id="3.80.10.10">
    <property type="entry name" value="Ribonuclease Inhibitor"/>
    <property type="match status" value="1"/>
</dbReference>
<dbReference type="Pfam" id="PF24758">
    <property type="entry name" value="LRR_At5g56370"/>
    <property type="match status" value="1"/>
</dbReference>